<comment type="subunit">
    <text evidence="7">Homohexamer. The homohexamer assembles into an open ring structure.</text>
</comment>
<dbReference type="GO" id="GO:0006353">
    <property type="term" value="P:DNA-templated transcription termination"/>
    <property type="evidence" value="ECO:0007669"/>
    <property type="project" value="UniProtKB-UniRule"/>
</dbReference>
<evidence type="ECO:0000256" key="3">
    <source>
        <dbReference type="ARBA" id="ARBA00022806"/>
    </source>
</evidence>
<keyword evidence="3 7" id="KW-0347">Helicase</keyword>
<dbReference type="SUPFAM" id="SSF50249">
    <property type="entry name" value="Nucleic acid-binding proteins"/>
    <property type="match status" value="1"/>
</dbReference>
<dbReference type="EMBL" id="DXCL01000026">
    <property type="protein sequence ID" value="HIZ03497.1"/>
    <property type="molecule type" value="Genomic_DNA"/>
</dbReference>
<evidence type="ECO:0000256" key="9">
    <source>
        <dbReference type="SAM" id="MobiDB-lite"/>
    </source>
</evidence>
<evidence type="ECO:0000313" key="11">
    <source>
        <dbReference type="EMBL" id="HIZ03497.1"/>
    </source>
</evidence>
<evidence type="ECO:0000256" key="4">
    <source>
        <dbReference type="ARBA" id="ARBA00022884"/>
    </source>
</evidence>
<reference evidence="11" key="2">
    <citation type="submission" date="2021-04" db="EMBL/GenBank/DDBJ databases">
        <authorList>
            <person name="Gilroy R."/>
        </authorList>
    </citation>
    <scope>NUCLEOTIDE SEQUENCE</scope>
    <source>
        <strain evidence="11">CHK187-5294</strain>
    </source>
</reference>
<dbReference type="Pfam" id="PF00006">
    <property type="entry name" value="ATP-synt_ab"/>
    <property type="match status" value="1"/>
</dbReference>
<evidence type="ECO:0000256" key="7">
    <source>
        <dbReference type="HAMAP-Rule" id="MF_01884"/>
    </source>
</evidence>
<keyword evidence="5 7" id="KW-0805">Transcription regulation</keyword>
<keyword evidence="1 7" id="KW-0806">Transcription termination</keyword>
<keyword evidence="2 7" id="KW-0378">Hydrolase</keyword>
<name>A0A9D2IE97_9FIRM</name>
<dbReference type="Gene3D" id="3.40.50.300">
    <property type="entry name" value="P-loop containing nucleotide triphosphate hydrolases"/>
    <property type="match status" value="1"/>
</dbReference>
<evidence type="ECO:0000256" key="8">
    <source>
        <dbReference type="PROSITE-ProRule" id="PRU01203"/>
    </source>
</evidence>
<comment type="caution">
    <text evidence="7">Lacks conserved residue(s) required for the propagation of feature annotation.</text>
</comment>
<feature type="binding site" evidence="7">
    <location>
        <begin position="235"/>
        <end position="240"/>
    </location>
    <ligand>
        <name>ATP</name>
        <dbReference type="ChEBI" id="CHEBI:30616"/>
    </ligand>
</feature>
<dbReference type="EC" id="3.6.4.-" evidence="7"/>
<dbReference type="GO" id="GO:0008186">
    <property type="term" value="F:ATP-dependent activity, acting on RNA"/>
    <property type="evidence" value="ECO:0007669"/>
    <property type="project" value="InterPro"/>
</dbReference>
<dbReference type="GO" id="GO:0003723">
    <property type="term" value="F:RNA binding"/>
    <property type="evidence" value="ECO:0007669"/>
    <property type="project" value="UniProtKB-UniRule"/>
</dbReference>
<reference evidence="11" key="1">
    <citation type="journal article" date="2021" name="PeerJ">
        <title>Extensive microbial diversity within the chicken gut microbiome revealed by metagenomics and culture.</title>
        <authorList>
            <person name="Gilroy R."/>
            <person name="Ravi A."/>
            <person name="Getino M."/>
            <person name="Pursley I."/>
            <person name="Horton D.L."/>
            <person name="Alikhan N.F."/>
            <person name="Baker D."/>
            <person name="Gharbi K."/>
            <person name="Hall N."/>
            <person name="Watson M."/>
            <person name="Adriaenssens E.M."/>
            <person name="Foster-Nyarko E."/>
            <person name="Jarju S."/>
            <person name="Secka A."/>
            <person name="Antonio M."/>
            <person name="Oren A."/>
            <person name="Chaudhuri R.R."/>
            <person name="La Ragione R."/>
            <person name="Hildebrand F."/>
            <person name="Pallen M.J."/>
        </authorList>
    </citation>
    <scope>NUCLEOTIDE SEQUENCE</scope>
    <source>
        <strain evidence="11">CHK187-5294</strain>
    </source>
</reference>
<dbReference type="HAMAP" id="MF_01884">
    <property type="entry name" value="Rho"/>
    <property type="match status" value="1"/>
</dbReference>
<dbReference type="SMART" id="SM00382">
    <property type="entry name" value="AAA"/>
    <property type="match status" value="1"/>
</dbReference>
<dbReference type="PANTHER" id="PTHR46425:SF1">
    <property type="entry name" value="TRANSCRIPTION TERMINATION FACTOR RHO"/>
    <property type="match status" value="1"/>
</dbReference>
<dbReference type="InterPro" id="IPR000194">
    <property type="entry name" value="ATPase_F1/V1/A1_a/bsu_nucl-bd"/>
</dbReference>
<evidence type="ECO:0000256" key="5">
    <source>
        <dbReference type="ARBA" id="ARBA00023015"/>
    </source>
</evidence>
<comment type="similarity">
    <text evidence="7 8">Belongs to the Rho family.</text>
</comment>
<sequence length="491" mass="54170">MYDIAEKYASAYEYIDGLSVYEVRNIARELGVRSPTTAKKGELVGLIIGVLSGSFSPERKTTNKGAPPKGAKVPDAVIQEIKKRIQEADSDRVYPEPREGDEGIELNFHDSGESEGERGFDDIYGGVLEMHPQGYGFLRAENCEPGKKDVFVPGPVIRRYGLRSGDYVHCYVRQNRESGSPAVEEIVSVNGKFVKGEIARRDFDEMTPRYPDTRIELGNSGKLSLRCIDLMCPIGKGQRGLIVSPPKAGKTTLLKDIAGAIAVEYTNIHLIILLIDERPEEVTDIKESIPQAEIVYSTFDESPEHHVGVSKLILDRAKRLAEGGRDVVILLDSITKLARAYNNVVAPSGKILSGGLDPAALTAPKKFFGSARCFQEGGSLTILATALVDTGSRMDDVIYEEFKGTGNMEIHLSRELAERRIFPAIDVYRSGTRKEELLLDAEELACAYAVRRAFAKENATEGLFELMKKTKSNRDLAATVGEWSKTYKAQR</sequence>
<dbReference type="GO" id="GO:0005524">
    <property type="term" value="F:ATP binding"/>
    <property type="evidence" value="ECO:0007669"/>
    <property type="project" value="UniProtKB-UniRule"/>
</dbReference>
<keyword evidence="7" id="KW-0067">ATP-binding</keyword>
<dbReference type="GO" id="GO:0016787">
    <property type="term" value="F:hydrolase activity"/>
    <property type="evidence" value="ECO:0007669"/>
    <property type="project" value="UniProtKB-KW"/>
</dbReference>
<feature type="binding site" evidence="7">
    <location>
        <begin position="247"/>
        <end position="252"/>
    </location>
    <ligand>
        <name>ATP</name>
        <dbReference type="ChEBI" id="CHEBI:30616"/>
    </ligand>
</feature>
<dbReference type="InterPro" id="IPR011129">
    <property type="entry name" value="CSD"/>
</dbReference>
<dbReference type="PANTHER" id="PTHR46425">
    <property type="entry name" value="TRANSCRIPTION TERMINATION FACTOR RHO"/>
    <property type="match status" value="1"/>
</dbReference>
<gene>
    <name evidence="7 11" type="primary">rho</name>
    <name evidence="11" type="ORF">H9727_04355</name>
</gene>
<dbReference type="AlphaFoldDB" id="A0A9D2IE97"/>
<keyword evidence="4 7" id="KW-0694">RNA-binding</keyword>
<evidence type="ECO:0000256" key="2">
    <source>
        <dbReference type="ARBA" id="ARBA00022801"/>
    </source>
</evidence>
<feature type="binding site" evidence="7">
    <location>
        <position position="278"/>
    </location>
    <ligand>
        <name>ATP</name>
        <dbReference type="ChEBI" id="CHEBI:30616"/>
    </ligand>
</feature>
<dbReference type="Pfam" id="PF07497">
    <property type="entry name" value="Rho_RNA_bind"/>
    <property type="match status" value="1"/>
</dbReference>
<dbReference type="PROSITE" id="PS51856">
    <property type="entry name" value="RHO_RNA_BD"/>
    <property type="match status" value="1"/>
</dbReference>
<keyword evidence="7" id="KW-0547">Nucleotide-binding</keyword>
<evidence type="ECO:0000313" key="12">
    <source>
        <dbReference type="Proteomes" id="UP000824132"/>
    </source>
</evidence>
<dbReference type="GO" id="GO:0004386">
    <property type="term" value="F:helicase activity"/>
    <property type="evidence" value="ECO:0007669"/>
    <property type="project" value="UniProtKB-UniRule"/>
</dbReference>
<accession>A0A9D2IE97</accession>
<dbReference type="InterPro" id="IPR011113">
    <property type="entry name" value="Rho_RNA-bd"/>
</dbReference>
<dbReference type="NCBIfam" id="NF006886">
    <property type="entry name" value="PRK09376.1"/>
    <property type="match status" value="1"/>
</dbReference>
<evidence type="ECO:0000256" key="1">
    <source>
        <dbReference type="ARBA" id="ARBA00022472"/>
    </source>
</evidence>
<dbReference type="InterPro" id="IPR027417">
    <property type="entry name" value="P-loop_NTPase"/>
</dbReference>
<dbReference type="InterPro" id="IPR003593">
    <property type="entry name" value="AAA+_ATPase"/>
</dbReference>
<feature type="domain" description="Rho RNA-BD" evidence="10">
    <location>
        <begin position="121"/>
        <end position="193"/>
    </location>
</feature>
<dbReference type="InterPro" id="IPR004665">
    <property type="entry name" value="Term_rho"/>
</dbReference>
<proteinExistence type="inferred from homology"/>
<dbReference type="InterPro" id="IPR012340">
    <property type="entry name" value="NA-bd_OB-fold"/>
</dbReference>
<feature type="region of interest" description="Disordered" evidence="9">
    <location>
        <begin position="87"/>
        <end position="116"/>
    </location>
</feature>
<comment type="function">
    <text evidence="7">Facilitates transcription termination by a mechanism that involves Rho binding to the nascent RNA, activation of Rho's RNA-dependent ATPase activity, and release of the mRNA from the DNA template.</text>
</comment>
<dbReference type="SMART" id="SM00357">
    <property type="entry name" value="CSP"/>
    <property type="match status" value="1"/>
</dbReference>
<protein>
    <recommendedName>
        <fullName evidence="7">Transcription termination factor Rho</fullName>
        <ecNumber evidence="7">3.6.4.-</ecNumber>
    </recommendedName>
    <alternativeName>
        <fullName evidence="7">ATP-dependent helicase Rho</fullName>
    </alternativeName>
</protein>
<keyword evidence="6 7" id="KW-0804">Transcription</keyword>
<dbReference type="Proteomes" id="UP000824132">
    <property type="component" value="Unassembled WGS sequence"/>
</dbReference>
<dbReference type="SUPFAM" id="SSF52540">
    <property type="entry name" value="P-loop containing nucleoside triphosphate hydrolases"/>
    <property type="match status" value="1"/>
</dbReference>
<dbReference type="Gene3D" id="2.40.50.140">
    <property type="entry name" value="Nucleic acid-binding proteins"/>
    <property type="match status" value="1"/>
</dbReference>
<organism evidence="11 12">
    <name type="scientific">Candidatus Borkfalkia avistercoris</name>
    <dbReference type="NCBI Taxonomy" id="2838504"/>
    <lineage>
        <taxon>Bacteria</taxon>
        <taxon>Bacillati</taxon>
        <taxon>Bacillota</taxon>
        <taxon>Clostridia</taxon>
        <taxon>Christensenellales</taxon>
        <taxon>Christensenellaceae</taxon>
        <taxon>Candidatus Borkfalkia</taxon>
    </lineage>
</organism>
<evidence type="ECO:0000256" key="6">
    <source>
        <dbReference type="ARBA" id="ARBA00023163"/>
    </source>
</evidence>
<evidence type="ECO:0000259" key="10">
    <source>
        <dbReference type="PROSITE" id="PS51856"/>
    </source>
</evidence>
<comment type="caution">
    <text evidence="11">The sequence shown here is derived from an EMBL/GenBank/DDBJ whole genome shotgun (WGS) entry which is preliminary data.</text>
</comment>